<feature type="compositionally biased region" description="Polar residues" evidence="1">
    <location>
        <begin position="32"/>
        <end position="44"/>
    </location>
</feature>
<organism evidence="3 4">
    <name type="scientific">Senna tora</name>
    <dbReference type="NCBI Taxonomy" id="362788"/>
    <lineage>
        <taxon>Eukaryota</taxon>
        <taxon>Viridiplantae</taxon>
        <taxon>Streptophyta</taxon>
        <taxon>Embryophyta</taxon>
        <taxon>Tracheophyta</taxon>
        <taxon>Spermatophyta</taxon>
        <taxon>Magnoliopsida</taxon>
        <taxon>eudicotyledons</taxon>
        <taxon>Gunneridae</taxon>
        <taxon>Pentapetalae</taxon>
        <taxon>rosids</taxon>
        <taxon>fabids</taxon>
        <taxon>Fabales</taxon>
        <taxon>Fabaceae</taxon>
        <taxon>Caesalpinioideae</taxon>
        <taxon>Cassia clade</taxon>
        <taxon>Senna</taxon>
    </lineage>
</organism>
<evidence type="ECO:0000313" key="4">
    <source>
        <dbReference type="Proteomes" id="UP000634136"/>
    </source>
</evidence>
<dbReference type="AlphaFoldDB" id="A0A834SDY2"/>
<evidence type="ECO:0000259" key="2">
    <source>
        <dbReference type="Pfam" id="PF03732"/>
    </source>
</evidence>
<dbReference type="InterPro" id="IPR005162">
    <property type="entry name" value="Retrotrans_gag_dom"/>
</dbReference>
<name>A0A834SDY2_9FABA</name>
<feature type="region of interest" description="Disordered" evidence="1">
    <location>
        <begin position="1"/>
        <end position="49"/>
    </location>
</feature>
<reference evidence="3" key="1">
    <citation type="submission" date="2020-09" db="EMBL/GenBank/DDBJ databases">
        <title>Genome-Enabled Discovery of Anthraquinone Biosynthesis in Senna tora.</title>
        <authorList>
            <person name="Kang S.-H."/>
            <person name="Pandey R.P."/>
            <person name="Lee C.-M."/>
            <person name="Sim J.-S."/>
            <person name="Jeong J.-T."/>
            <person name="Choi B.-S."/>
            <person name="Jung M."/>
            <person name="Ginzburg D."/>
            <person name="Zhao K."/>
            <person name="Won S.Y."/>
            <person name="Oh T.-J."/>
            <person name="Yu Y."/>
            <person name="Kim N.-H."/>
            <person name="Lee O.R."/>
            <person name="Lee T.-H."/>
            <person name="Bashyal P."/>
            <person name="Kim T.-S."/>
            <person name="Lee W.-H."/>
            <person name="Kawkins C."/>
            <person name="Kim C.-K."/>
            <person name="Kim J.S."/>
            <person name="Ahn B.O."/>
            <person name="Rhee S.Y."/>
            <person name="Sohng J.K."/>
        </authorList>
    </citation>
    <scope>NUCLEOTIDE SEQUENCE</scope>
    <source>
        <tissue evidence="3">Leaf</tissue>
    </source>
</reference>
<gene>
    <name evidence="3" type="ORF">G2W53_041561</name>
</gene>
<evidence type="ECO:0000313" key="3">
    <source>
        <dbReference type="EMBL" id="KAF7802450.1"/>
    </source>
</evidence>
<dbReference type="PANTHER" id="PTHR33223:SF11">
    <property type="entry name" value="ELEMENT PROTEIN, PUTATIVE-RELATED"/>
    <property type="match status" value="1"/>
</dbReference>
<dbReference type="EMBL" id="JAAIUW010000013">
    <property type="protein sequence ID" value="KAF7802450.1"/>
    <property type="molecule type" value="Genomic_DNA"/>
</dbReference>
<keyword evidence="4" id="KW-1185">Reference proteome</keyword>
<feature type="domain" description="Retrotransposon gag" evidence="2">
    <location>
        <begin position="136"/>
        <end position="179"/>
    </location>
</feature>
<evidence type="ECO:0000256" key="1">
    <source>
        <dbReference type="SAM" id="MobiDB-lite"/>
    </source>
</evidence>
<dbReference type="Proteomes" id="UP000634136">
    <property type="component" value="Unassembled WGS sequence"/>
</dbReference>
<dbReference type="Pfam" id="PF03732">
    <property type="entry name" value="Retrotrans_gag"/>
    <property type="match status" value="1"/>
</dbReference>
<accession>A0A834SDY2</accession>
<dbReference type="PANTHER" id="PTHR33223">
    <property type="entry name" value="CCHC-TYPE DOMAIN-CONTAINING PROTEIN"/>
    <property type="match status" value="1"/>
</dbReference>
<proteinExistence type="predicted"/>
<sequence>MPRGKKKKRVVEISPPLVRGRKTRGRAISHSPVRSLTTPSSPESFHSEEAEMAEQNNRNVSDYATLKLDGLQHSIRRPSIQANNFEIKPATIQLLQANGQFGGSPVEGPNNYILNFLEICDTFKHNGVSDDAIRLRLFPFSLRDKAKVWLQSLPEGSITTWEGLTQQFLTKYCGEIHTSEQCPLVLESVQLESKESVKRKPLINENFPNEQLFGVEQMEGPWYADFANFVASGNMTGTKSKDEPRIS</sequence>
<dbReference type="OrthoDB" id="1298831at2759"/>
<comment type="caution">
    <text evidence="3">The sequence shown here is derived from an EMBL/GenBank/DDBJ whole genome shotgun (WGS) entry which is preliminary data.</text>
</comment>
<protein>
    <recommendedName>
        <fullName evidence="2">Retrotransposon gag domain-containing protein</fullName>
    </recommendedName>
</protein>